<dbReference type="OrthoDB" id="2322499at2759"/>
<dbReference type="Proteomes" id="UP000799428">
    <property type="component" value="Unassembled WGS sequence"/>
</dbReference>
<sequence length="587" mass="66328">MKRLRLPLPLPRAAAARRLKLHLPFPKPNPTSNPFLPLLILFPPPPPPSPSPLPLSPSRLTAHHHPASHPYDIVAAVSGSALRHLGHLARLPLRAWPGSAMVNHKNVTFTVNKQTPIEEPPPVAYGIVINYGKPGAKRASRGVYSAKSKSHKDLLGKGQKDRRKRNADDVDDEGHESTHSKKLIMSRHNYDAAAMANSSRLFATKKPQVLGPTKFRKGRALSKGVDLDCWFTILTFSDPAQLLEMRCKIVSCYRFLRDNPTLWKHSRSYYYRDTLPEPPAELTEFQYAHLRHGHGCMSCGARSTRKTYWPFLRRWCKNCLQSKVIKGQDVLALMKDTNGEDISYIQKCLPSGMFDSWGNFVGVGPANNHSLKTVYLLADVQKLVADYRQESRDNLVSWHAEVRTWMGNKVKIVEDRREFARKMEHWEDMTRTSKSYGHQEKKTARKIYFAEKAASLTPPISIQEMALCSSYKRAIAIPKEPNMTSWLQLRPKLEKEAADLKMQLAIENHSPHPSSTGTSTPSQNETNCPSSSYQYSYPTTRMPEPAAHSNPLDYMTMHSTVANMPPLPNNYPPIIYPYPSSSAQMPQ</sequence>
<accession>A0A6G1JVZ0</accession>
<gene>
    <name evidence="2" type="ORF">K504DRAFT_461037</name>
</gene>
<evidence type="ECO:0000256" key="1">
    <source>
        <dbReference type="SAM" id="MobiDB-lite"/>
    </source>
</evidence>
<evidence type="ECO:0000313" key="3">
    <source>
        <dbReference type="Proteomes" id="UP000799428"/>
    </source>
</evidence>
<feature type="compositionally biased region" description="Low complexity" evidence="1">
    <location>
        <begin position="511"/>
        <end position="522"/>
    </location>
</feature>
<dbReference type="EMBL" id="MU005781">
    <property type="protein sequence ID" value="KAF2704779.1"/>
    <property type="molecule type" value="Genomic_DNA"/>
</dbReference>
<proteinExistence type="predicted"/>
<dbReference type="AlphaFoldDB" id="A0A6G1JVZ0"/>
<protein>
    <recommendedName>
        <fullName evidence="4">F-box domain-containing protein</fullName>
    </recommendedName>
</protein>
<evidence type="ECO:0000313" key="2">
    <source>
        <dbReference type="EMBL" id="KAF2704779.1"/>
    </source>
</evidence>
<evidence type="ECO:0008006" key="4">
    <source>
        <dbReference type="Google" id="ProtNLM"/>
    </source>
</evidence>
<name>A0A6G1JVZ0_9PLEO</name>
<organism evidence="2 3">
    <name type="scientific">Pleomassaria siparia CBS 279.74</name>
    <dbReference type="NCBI Taxonomy" id="1314801"/>
    <lineage>
        <taxon>Eukaryota</taxon>
        <taxon>Fungi</taxon>
        <taxon>Dikarya</taxon>
        <taxon>Ascomycota</taxon>
        <taxon>Pezizomycotina</taxon>
        <taxon>Dothideomycetes</taxon>
        <taxon>Pleosporomycetidae</taxon>
        <taxon>Pleosporales</taxon>
        <taxon>Pleomassariaceae</taxon>
        <taxon>Pleomassaria</taxon>
    </lineage>
</organism>
<keyword evidence="3" id="KW-1185">Reference proteome</keyword>
<feature type="region of interest" description="Disordered" evidence="1">
    <location>
        <begin position="140"/>
        <end position="182"/>
    </location>
</feature>
<reference evidence="2" key="1">
    <citation type="journal article" date="2020" name="Stud. Mycol.">
        <title>101 Dothideomycetes genomes: a test case for predicting lifestyles and emergence of pathogens.</title>
        <authorList>
            <person name="Haridas S."/>
            <person name="Albert R."/>
            <person name="Binder M."/>
            <person name="Bloem J."/>
            <person name="Labutti K."/>
            <person name="Salamov A."/>
            <person name="Andreopoulos B."/>
            <person name="Baker S."/>
            <person name="Barry K."/>
            <person name="Bills G."/>
            <person name="Bluhm B."/>
            <person name="Cannon C."/>
            <person name="Castanera R."/>
            <person name="Culley D."/>
            <person name="Daum C."/>
            <person name="Ezra D."/>
            <person name="Gonzalez J."/>
            <person name="Henrissat B."/>
            <person name="Kuo A."/>
            <person name="Liang C."/>
            <person name="Lipzen A."/>
            <person name="Lutzoni F."/>
            <person name="Magnuson J."/>
            <person name="Mondo S."/>
            <person name="Nolan M."/>
            <person name="Ohm R."/>
            <person name="Pangilinan J."/>
            <person name="Park H.-J."/>
            <person name="Ramirez L."/>
            <person name="Alfaro M."/>
            <person name="Sun H."/>
            <person name="Tritt A."/>
            <person name="Yoshinaga Y."/>
            <person name="Zwiers L.-H."/>
            <person name="Turgeon B."/>
            <person name="Goodwin S."/>
            <person name="Spatafora J."/>
            <person name="Crous P."/>
            <person name="Grigoriev I."/>
        </authorList>
    </citation>
    <scope>NUCLEOTIDE SEQUENCE</scope>
    <source>
        <strain evidence="2">CBS 279.74</strain>
    </source>
</reference>
<feature type="region of interest" description="Disordered" evidence="1">
    <location>
        <begin position="508"/>
        <end position="547"/>
    </location>
</feature>